<dbReference type="InterPro" id="IPR019251">
    <property type="entry name" value="DUF2231_TM"/>
</dbReference>
<protein>
    <recommendedName>
        <fullName evidence="2">DUF2231 domain-containing protein</fullName>
    </recommendedName>
</protein>
<name>A0A9X2YC19_9MYCO</name>
<evidence type="ECO:0000313" key="4">
    <source>
        <dbReference type="EMBL" id="ULP35607.1"/>
    </source>
</evidence>
<dbReference type="Proteomes" id="UP001055159">
    <property type="component" value="Chromosome"/>
</dbReference>
<accession>A0A9X2YC19</accession>
<sequence>MTTLAGLPAHALLVHGVVVLAPLTAVLTILCAVWPAARQRFVWLVLALAVINMVLTPLTTSAGQWLYNQESEHRPILQKHEELGETMVYYSIALLVVAVAIAVLHVLAHRTDKTRTVVTVLVAVAAVLVGGSSIVGVVDIGHTGAEAKWGAE</sequence>
<evidence type="ECO:0000313" key="3">
    <source>
        <dbReference type="EMBL" id="MCV7070550.1"/>
    </source>
</evidence>
<proteinExistence type="predicted"/>
<reference evidence="4" key="3">
    <citation type="submission" date="2022-08" db="EMBL/GenBank/DDBJ databases">
        <title>Whole genome sequencing of non-tuberculosis mycobacteria type-strains.</title>
        <authorList>
            <person name="Igarashi Y."/>
            <person name="Osugi A."/>
            <person name="Mitarai S."/>
        </authorList>
    </citation>
    <scope>NUCLEOTIDE SEQUENCE</scope>
    <source>
        <strain evidence="4">JCM 16372</strain>
    </source>
</reference>
<evidence type="ECO:0000313" key="5">
    <source>
        <dbReference type="Proteomes" id="UP001055159"/>
    </source>
</evidence>
<dbReference type="Pfam" id="PF09990">
    <property type="entry name" value="DUF2231"/>
    <property type="match status" value="1"/>
</dbReference>
<reference evidence="3" key="2">
    <citation type="journal article" date="2022" name="BMC Genomics">
        <title>Comparative genome analysis of mycobacteria focusing on tRNA and non-coding RNA.</title>
        <authorList>
            <person name="Behra P.R.K."/>
            <person name="Pettersson B.M.F."/>
            <person name="Ramesh M."/>
            <person name="Das S."/>
            <person name="Dasgupta S."/>
            <person name="Kirsebom L.A."/>
        </authorList>
    </citation>
    <scope>NUCLEOTIDE SEQUENCE</scope>
    <source>
        <strain evidence="3">DSM 45406</strain>
    </source>
</reference>
<organism evidence="3 6">
    <name type="scientific">Mycolicibacterium rufum</name>
    <dbReference type="NCBI Taxonomy" id="318424"/>
    <lineage>
        <taxon>Bacteria</taxon>
        <taxon>Bacillati</taxon>
        <taxon>Actinomycetota</taxon>
        <taxon>Actinomycetes</taxon>
        <taxon>Mycobacteriales</taxon>
        <taxon>Mycobacteriaceae</taxon>
        <taxon>Mycolicibacterium</taxon>
    </lineage>
</organism>
<feature type="transmembrane region" description="Helical" evidence="1">
    <location>
        <begin position="12"/>
        <end position="34"/>
    </location>
</feature>
<keyword evidence="5" id="KW-1185">Reference proteome</keyword>
<feature type="transmembrane region" description="Helical" evidence="1">
    <location>
        <begin position="117"/>
        <end position="138"/>
    </location>
</feature>
<feature type="domain" description="DUF2231" evidence="2">
    <location>
        <begin position="6"/>
        <end position="147"/>
    </location>
</feature>
<keyword evidence="1" id="KW-0812">Transmembrane</keyword>
<feature type="transmembrane region" description="Helical" evidence="1">
    <location>
        <begin position="87"/>
        <end position="108"/>
    </location>
</feature>
<keyword evidence="1" id="KW-1133">Transmembrane helix</keyword>
<dbReference type="RefSeq" id="WP_043411560.1">
    <property type="nucleotide sequence ID" value="NZ_CP092427.2"/>
</dbReference>
<dbReference type="EMBL" id="JACKRN010000319">
    <property type="protein sequence ID" value="MCV7070550.1"/>
    <property type="molecule type" value="Genomic_DNA"/>
</dbReference>
<keyword evidence="1" id="KW-0472">Membrane</keyword>
<reference evidence="3" key="1">
    <citation type="submission" date="2020-07" db="EMBL/GenBank/DDBJ databases">
        <authorList>
            <person name="Pettersson B.M.F."/>
            <person name="Behra P.R.K."/>
            <person name="Ramesh M."/>
            <person name="Das S."/>
            <person name="Dasgupta S."/>
            <person name="Kirsebom L.A."/>
        </authorList>
    </citation>
    <scope>NUCLEOTIDE SEQUENCE</scope>
    <source>
        <strain evidence="3">DSM 45406</strain>
    </source>
</reference>
<feature type="transmembrane region" description="Helical" evidence="1">
    <location>
        <begin position="41"/>
        <end position="67"/>
    </location>
</feature>
<evidence type="ECO:0000259" key="2">
    <source>
        <dbReference type="Pfam" id="PF09990"/>
    </source>
</evidence>
<dbReference type="AlphaFoldDB" id="A0A9X2YC19"/>
<evidence type="ECO:0000256" key="1">
    <source>
        <dbReference type="SAM" id="Phobius"/>
    </source>
</evidence>
<evidence type="ECO:0000313" key="6">
    <source>
        <dbReference type="Proteomes" id="UP001140272"/>
    </source>
</evidence>
<gene>
    <name evidence="3" type="ORF">H7H73_08880</name>
    <name evidence="4" type="ORF">MJO55_20450</name>
</gene>
<dbReference type="Proteomes" id="UP001140272">
    <property type="component" value="Unassembled WGS sequence"/>
</dbReference>
<dbReference type="EMBL" id="CP092427">
    <property type="protein sequence ID" value="ULP35607.1"/>
    <property type="molecule type" value="Genomic_DNA"/>
</dbReference>